<dbReference type="InterPro" id="IPR009875">
    <property type="entry name" value="PilZ_domain"/>
</dbReference>
<keyword evidence="3" id="KW-1185">Reference proteome</keyword>
<dbReference type="Proteomes" id="UP000518300">
    <property type="component" value="Unassembled WGS sequence"/>
</dbReference>
<reference evidence="2 3" key="1">
    <citation type="submission" date="2020-04" db="EMBL/GenBank/DDBJ databases">
        <title>Draft genome of Pyxidicoccus fallax type strain.</title>
        <authorList>
            <person name="Whitworth D.E."/>
        </authorList>
    </citation>
    <scope>NUCLEOTIDE SEQUENCE [LARGE SCALE GENOMIC DNA]</scope>
    <source>
        <strain evidence="2 3">DSM 14698</strain>
    </source>
</reference>
<proteinExistence type="predicted"/>
<accession>A0A848LKT7</accession>
<comment type="caution">
    <text evidence="2">The sequence shown here is derived from an EMBL/GenBank/DDBJ whole genome shotgun (WGS) entry which is preliminary data.</text>
</comment>
<organism evidence="2 3">
    <name type="scientific">Pyxidicoccus fallax</name>
    <dbReference type="NCBI Taxonomy" id="394095"/>
    <lineage>
        <taxon>Bacteria</taxon>
        <taxon>Pseudomonadati</taxon>
        <taxon>Myxococcota</taxon>
        <taxon>Myxococcia</taxon>
        <taxon>Myxococcales</taxon>
        <taxon>Cystobacterineae</taxon>
        <taxon>Myxococcaceae</taxon>
        <taxon>Pyxidicoccus</taxon>
    </lineage>
</organism>
<dbReference type="AlphaFoldDB" id="A0A848LKT7"/>
<dbReference type="GO" id="GO:0035438">
    <property type="term" value="F:cyclic-di-GMP binding"/>
    <property type="evidence" value="ECO:0007669"/>
    <property type="project" value="InterPro"/>
</dbReference>
<evidence type="ECO:0000313" key="3">
    <source>
        <dbReference type="Proteomes" id="UP000518300"/>
    </source>
</evidence>
<dbReference type="Pfam" id="PF07238">
    <property type="entry name" value="PilZ"/>
    <property type="match status" value="1"/>
</dbReference>
<evidence type="ECO:0000259" key="1">
    <source>
        <dbReference type="Pfam" id="PF07238"/>
    </source>
</evidence>
<gene>
    <name evidence="2" type="ORF">HG543_26090</name>
</gene>
<dbReference type="RefSeq" id="WP_169347571.1">
    <property type="nucleotide sequence ID" value="NZ_JABBJJ010000131.1"/>
</dbReference>
<protein>
    <submittedName>
        <fullName evidence="2">PilZ domain-containing protein</fullName>
    </submittedName>
</protein>
<name>A0A848LKT7_9BACT</name>
<sequence>MMTAPGPVRPLAAPLAAPARLLWVGTVSEPWLALSRVARSLGCESLQVHSLELAAPELARLKPTLVLVHWRQVYEHGVGGLGALRPRSGAGAGVPVMLVAEEGTPAEVLEAAESEGLEDCLLAPPRLPELRERLAVLTGGPAAARVPLAARHSPRVVLMAGASGPRAWGGLGALLESCGHHLLYSASVEGAAARLQVPGMSPHLVLVSGEGPLAALRLLSTLRAQPLLEGVPALTVNVGMGTRPPVLAALLPRIHALLGRDLSSLRAEERVPFCCPVEFGEGGSRGTEWTSGFSSALSPGGLVIRTLVPARPGTAVRLRIGLPTTRERLETHGVVVWANPYAPRGPLAYPYGMGVQFLGMGPPRLMHLRQLCQGVASL</sequence>
<dbReference type="EMBL" id="JABBJJ010000131">
    <property type="protein sequence ID" value="NMO18302.1"/>
    <property type="molecule type" value="Genomic_DNA"/>
</dbReference>
<feature type="domain" description="PilZ" evidence="1">
    <location>
        <begin position="265"/>
        <end position="373"/>
    </location>
</feature>
<evidence type="ECO:0000313" key="2">
    <source>
        <dbReference type="EMBL" id="NMO18302.1"/>
    </source>
</evidence>
<dbReference type="Gene3D" id="2.40.10.220">
    <property type="entry name" value="predicted glycosyltransferase like domains"/>
    <property type="match status" value="1"/>
</dbReference>
<dbReference type="SUPFAM" id="SSF141371">
    <property type="entry name" value="PilZ domain-like"/>
    <property type="match status" value="1"/>
</dbReference>